<organism evidence="2 3">
    <name type="scientific">Cloeon dipterum</name>
    <dbReference type="NCBI Taxonomy" id="197152"/>
    <lineage>
        <taxon>Eukaryota</taxon>
        <taxon>Metazoa</taxon>
        <taxon>Ecdysozoa</taxon>
        <taxon>Arthropoda</taxon>
        <taxon>Hexapoda</taxon>
        <taxon>Insecta</taxon>
        <taxon>Pterygota</taxon>
        <taxon>Palaeoptera</taxon>
        <taxon>Ephemeroptera</taxon>
        <taxon>Pisciforma</taxon>
        <taxon>Baetidae</taxon>
        <taxon>Cloeon</taxon>
    </lineage>
</organism>
<gene>
    <name evidence="2" type="ORF">CLODIP_2_CD08246</name>
</gene>
<keyword evidence="3" id="KW-1185">Reference proteome</keyword>
<evidence type="ECO:0000313" key="2">
    <source>
        <dbReference type="EMBL" id="CAB3383009.1"/>
    </source>
</evidence>
<dbReference type="Proteomes" id="UP000494165">
    <property type="component" value="Unassembled WGS sequence"/>
</dbReference>
<dbReference type="AlphaFoldDB" id="A0A8S1DPJ1"/>
<evidence type="ECO:0000256" key="1">
    <source>
        <dbReference type="SAM" id="MobiDB-lite"/>
    </source>
</evidence>
<accession>A0A8S1DPJ1</accession>
<name>A0A8S1DPJ1_9INSE</name>
<sequence length="124" mass="14232">MEVDSAEVDRVEVDPQAMVEAVMEIPEIAATGTDENALDSQDSPDVPEKADDPDYEPEVIPLEDEEESELSLAERLHTRRRRRGRSRKGRFEPSYVPQILPRRTRRSVTTEPVSSYLNNLLPRW</sequence>
<feature type="compositionally biased region" description="Basic residues" evidence="1">
    <location>
        <begin position="77"/>
        <end position="88"/>
    </location>
</feature>
<reference evidence="2 3" key="1">
    <citation type="submission" date="2020-04" db="EMBL/GenBank/DDBJ databases">
        <authorList>
            <person name="Alioto T."/>
            <person name="Alioto T."/>
            <person name="Gomez Garrido J."/>
        </authorList>
    </citation>
    <scope>NUCLEOTIDE SEQUENCE [LARGE SCALE GENOMIC DNA]</scope>
</reference>
<protein>
    <submittedName>
        <fullName evidence="2">Uncharacterized protein</fullName>
    </submittedName>
</protein>
<dbReference type="EMBL" id="CADEPI010000291">
    <property type="protein sequence ID" value="CAB3383009.1"/>
    <property type="molecule type" value="Genomic_DNA"/>
</dbReference>
<evidence type="ECO:0000313" key="3">
    <source>
        <dbReference type="Proteomes" id="UP000494165"/>
    </source>
</evidence>
<proteinExistence type="predicted"/>
<feature type="compositionally biased region" description="Acidic residues" evidence="1">
    <location>
        <begin position="53"/>
        <end position="69"/>
    </location>
</feature>
<feature type="region of interest" description="Disordered" evidence="1">
    <location>
        <begin position="29"/>
        <end position="112"/>
    </location>
</feature>
<comment type="caution">
    <text evidence="2">The sequence shown here is derived from an EMBL/GenBank/DDBJ whole genome shotgun (WGS) entry which is preliminary data.</text>
</comment>